<dbReference type="InterPro" id="IPR006224">
    <property type="entry name" value="PsdUridine_synth_RluA-like_CS"/>
</dbReference>
<dbReference type="InterPro" id="IPR002942">
    <property type="entry name" value="S4_RNA-bd"/>
</dbReference>
<evidence type="ECO:0000256" key="2">
    <source>
        <dbReference type="ARBA" id="ARBA00023235"/>
    </source>
</evidence>
<dbReference type="EMBL" id="PCSZ01000011">
    <property type="protein sequence ID" value="PIP60941.1"/>
    <property type="molecule type" value="Genomic_DNA"/>
</dbReference>
<keyword evidence="2 5" id="KW-0413">Isomerase</keyword>
<reference evidence="7 8" key="1">
    <citation type="submission" date="2017-09" db="EMBL/GenBank/DDBJ databases">
        <title>Depth-based differentiation of microbial function through sediment-hosted aquifers and enrichment of novel symbionts in the deep terrestrial subsurface.</title>
        <authorList>
            <person name="Probst A.J."/>
            <person name="Ladd B."/>
            <person name="Jarett J.K."/>
            <person name="Geller-Mcgrath D.E."/>
            <person name="Sieber C.M."/>
            <person name="Emerson J.B."/>
            <person name="Anantharaman K."/>
            <person name="Thomas B.C."/>
            <person name="Malmstrom R."/>
            <person name="Stieglmeier M."/>
            <person name="Klingl A."/>
            <person name="Woyke T."/>
            <person name="Ryan C.M."/>
            <person name="Banfield J.F."/>
        </authorList>
    </citation>
    <scope>NUCLEOTIDE SEQUENCE [LARGE SCALE GENOMIC DNA]</scope>
    <source>
        <strain evidence="7">CG22_combo_CG10-13_8_21_14_all_47_17</strain>
    </source>
</reference>
<dbReference type="GO" id="GO:0000455">
    <property type="term" value="P:enzyme-directed rRNA pseudouridine synthesis"/>
    <property type="evidence" value="ECO:0007669"/>
    <property type="project" value="UniProtKB-ARBA"/>
</dbReference>
<dbReference type="InterPro" id="IPR020103">
    <property type="entry name" value="PsdUridine_synth_cat_dom_sf"/>
</dbReference>
<feature type="domain" description="RNA-binding S4" evidence="6">
    <location>
        <begin position="19"/>
        <end position="79"/>
    </location>
</feature>
<name>A0A2H0BTH8_9BACT</name>
<dbReference type="Proteomes" id="UP000231581">
    <property type="component" value="Unassembled WGS sequence"/>
</dbReference>
<dbReference type="Gene3D" id="3.10.290.10">
    <property type="entry name" value="RNA-binding S4 domain"/>
    <property type="match status" value="1"/>
</dbReference>
<dbReference type="PROSITE" id="PS01129">
    <property type="entry name" value="PSI_RLU"/>
    <property type="match status" value="1"/>
</dbReference>
<dbReference type="SUPFAM" id="SSF55174">
    <property type="entry name" value="Alpha-L RNA-binding motif"/>
    <property type="match status" value="1"/>
</dbReference>
<evidence type="ECO:0000313" key="7">
    <source>
        <dbReference type="EMBL" id="PIP60941.1"/>
    </source>
</evidence>
<gene>
    <name evidence="7" type="ORF">COX00_00405</name>
</gene>
<comment type="similarity">
    <text evidence="1 5">Belongs to the pseudouridine synthase RluA family.</text>
</comment>
<feature type="active site" evidence="3">
    <location>
        <position position="146"/>
    </location>
</feature>
<evidence type="ECO:0000256" key="3">
    <source>
        <dbReference type="PIRSR" id="PIRSR606225-1"/>
    </source>
</evidence>
<keyword evidence="4" id="KW-0694">RNA-binding</keyword>
<protein>
    <recommendedName>
        <fullName evidence="5">Pseudouridine synthase</fullName>
        <ecNumber evidence="5">5.4.99.-</ecNumber>
    </recommendedName>
</protein>
<dbReference type="CDD" id="cd00165">
    <property type="entry name" value="S4"/>
    <property type="match status" value="1"/>
</dbReference>
<dbReference type="InterPro" id="IPR050188">
    <property type="entry name" value="RluA_PseudoU_synthase"/>
</dbReference>
<evidence type="ECO:0000256" key="1">
    <source>
        <dbReference type="ARBA" id="ARBA00010876"/>
    </source>
</evidence>
<organism evidence="7 8">
    <name type="scientific">Candidatus Uhrbacteria bacterium CG22_combo_CG10-13_8_21_14_all_47_17</name>
    <dbReference type="NCBI Taxonomy" id="1975041"/>
    <lineage>
        <taxon>Bacteria</taxon>
        <taxon>Candidatus Uhriibacteriota</taxon>
    </lineage>
</organism>
<dbReference type="AlphaFoldDB" id="A0A2H0BTH8"/>
<accession>A0A2H0BTH8</accession>
<dbReference type="InterPro" id="IPR006225">
    <property type="entry name" value="PsdUridine_synth_RluC/D"/>
</dbReference>
<comment type="function">
    <text evidence="5">Responsible for synthesis of pseudouridine from uracil.</text>
</comment>
<dbReference type="PANTHER" id="PTHR21600">
    <property type="entry name" value="MITOCHONDRIAL RNA PSEUDOURIDINE SYNTHASE"/>
    <property type="match status" value="1"/>
</dbReference>
<dbReference type="SMART" id="SM00363">
    <property type="entry name" value="S4"/>
    <property type="match status" value="1"/>
</dbReference>
<comment type="catalytic activity">
    <reaction evidence="5">
        <text>a uridine in RNA = a pseudouridine in RNA</text>
        <dbReference type="Rhea" id="RHEA:48348"/>
        <dbReference type="Rhea" id="RHEA-COMP:12068"/>
        <dbReference type="Rhea" id="RHEA-COMP:12069"/>
        <dbReference type="ChEBI" id="CHEBI:65314"/>
        <dbReference type="ChEBI" id="CHEBI:65315"/>
    </reaction>
</comment>
<dbReference type="InterPro" id="IPR006145">
    <property type="entry name" value="PsdUridine_synth_RsuA/RluA"/>
</dbReference>
<evidence type="ECO:0000259" key="6">
    <source>
        <dbReference type="SMART" id="SM00363"/>
    </source>
</evidence>
<dbReference type="Gene3D" id="3.30.2350.10">
    <property type="entry name" value="Pseudouridine synthase"/>
    <property type="match status" value="1"/>
</dbReference>
<dbReference type="EC" id="5.4.99.-" evidence="5"/>
<dbReference type="GO" id="GO:0003723">
    <property type="term" value="F:RNA binding"/>
    <property type="evidence" value="ECO:0007669"/>
    <property type="project" value="UniProtKB-KW"/>
</dbReference>
<dbReference type="InterPro" id="IPR036986">
    <property type="entry name" value="S4_RNA-bd_sf"/>
</dbReference>
<dbReference type="PROSITE" id="PS50889">
    <property type="entry name" value="S4"/>
    <property type="match status" value="1"/>
</dbReference>
<comment type="caution">
    <text evidence="7">The sequence shown here is derived from an EMBL/GenBank/DDBJ whole genome shotgun (WGS) entry which is preliminary data.</text>
</comment>
<dbReference type="NCBIfam" id="TIGR00005">
    <property type="entry name" value="rluA_subfam"/>
    <property type="match status" value="1"/>
</dbReference>
<dbReference type="GO" id="GO:0120159">
    <property type="term" value="F:rRNA pseudouridine synthase activity"/>
    <property type="evidence" value="ECO:0007669"/>
    <property type="project" value="UniProtKB-ARBA"/>
</dbReference>
<dbReference type="CDD" id="cd02869">
    <property type="entry name" value="PseudoU_synth_RluA_like"/>
    <property type="match status" value="1"/>
</dbReference>
<dbReference type="Pfam" id="PF00849">
    <property type="entry name" value="PseudoU_synth_2"/>
    <property type="match status" value="1"/>
</dbReference>
<dbReference type="PANTHER" id="PTHR21600:SF87">
    <property type="entry name" value="RNA PSEUDOURIDYLATE SYNTHASE DOMAIN-CONTAINING PROTEIN 1"/>
    <property type="match status" value="1"/>
</dbReference>
<sequence length="317" mass="36068">MKHSETTTSWKILSEDSGKRLDHFLTEHIEGRSRASIQKDIKNEQVCVNGETTSVHHFLKEGDTVTLTDMPSIVPTDTEILAELPDLAIVEETNDFMLIDKPAGLLVHPTATTLYGTLVDLILEHDPAIAKVGENPMRPGIVHRLDRAVSGLMLVAKNQAAYDELKRQFAQRETRKTYLAFVYGEVKENEGDIKFRIIRSSTHARMAARPEHETEGRAAWTHYRVVERFHHATLLALEIYSGRTHQIRAHLLALGHPVIGDPLYKPKNAPRNITASRIMLQSIELRFKDPTTGKEREYHLEPHKAFEAMRKVLKKRV</sequence>
<evidence type="ECO:0000256" key="4">
    <source>
        <dbReference type="PROSITE-ProRule" id="PRU00182"/>
    </source>
</evidence>
<dbReference type="SUPFAM" id="SSF55120">
    <property type="entry name" value="Pseudouridine synthase"/>
    <property type="match status" value="1"/>
</dbReference>
<evidence type="ECO:0000313" key="8">
    <source>
        <dbReference type="Proteomes" id="UP000231581"/>
    </source>
</evidence>
<proteinExistence type="inferred from homology"/>
<evidence type="ECO:0000256" key="5">
    <source>
        <dbReference type="RuleBase" id="RU362028"/>
    </source>
</evidence>